<organism evidence="1 2">
    <name type="scientific">Cinnamomum micranthum f. kanehirae</name>
    <dbReference type="NCBI Taxonomy" id="337451"/>
    <lineage>
        <taxon>Eukaryota</taxon>
        <taxon>Viridiplantae</taxon>
        <taxon>Streptophyta</taxon>
        <taxon>Embryophyta</taxon>
        <taxon>Tracheophyta</taxon>
        <taxon>Spermatophyta</taxon>
        <taxon>Magnoliopsida</taxon>
        <taxon>Magnoliidae</taxon>
        <taxon>Laurales</taxon>
        <taxon>Lauraceae</taxon>
        <taxon>Cinnamomum</taxon>
    </lineage>
</organism>
<protein>
    <submittedName>
        <fullName evidence="1">Uncharacterized protein</fullName>
    </submittedName>
</protein>
<name>A0A3S3MWC9_9MAGN</name>
<evidence type="ECO:0000313" key="2">
    <source>
        <dbReference type="Proteomes" id="UP000283530"/>
    </source>
</evidence>
<dbReference type="Proteomes" id="UP000283530">
    <property type="component" value="Unassembled WGS sequence"/>
</dbReference>
<dbReference type="EMBL" id="QPKB01000002">
    <property type="protein sequence ID" value="RWR76076.1"/>
    <property type="molecule type" value="Genomic_DNA"/>
</dbReference>
<evidence type="ECO:0000313" key="1">
    <source>
        <dbReference type="EMBL" id="RWR76076.1"/>
    </source>
</evidence>
<keyword evidence="2" id="KW-1185">Reference proteome</keyword>
<reference evidence="1 2" key="1">
    <citation type="journal article" date="2019" name="Nat. Plants">
        <title>Stout camphor tree genome fills gaps in understanding of flowering plant genome evolution.</title>
        <authorList>
            <person name="Chaw S.M."/>
            <person name="Liu Y.C."/>
            <person name="Wu Y.W."/>
            <person name="Wang H.Y."/>
            <person name="Lin C.I."/>
            <person name="Wu C.S."/>
            <person name="Ke H.M."/>
            <person name="Chang L.Y."/>
            <person name="Hsu C.Y."/>
            <person name="Yang H.T."/>
            <person name="Sudianto E."/>
            <person name="Hsu M.H."/>
            <person name="Wu K.P."/>
            <person name="Wang L.N."/>
            <person name="Leebens-Mack J.H."/>
            <person name="Tsai I.J."/>
        </authorList>
    </citation>
    <scope>NUCLEOTIDE SEQUENCE [LARGE SCALE GENOMIC DNA]</scope>
    <source>
        <strain evidence="2">cv. Chaw 1501</strain>
        <tissue evidence="1">Young leaves</tissue>
    </source>
</reference>
<gene>
    <name evidence="1" type="ORF">CKAN_00448800</name>
</gene>
<proteinExistence type="predicted"/>
<sequence>MYTHAIYATFMRFVPVTSHHKASIFYEKCEFLFHKPPATSKGNVTHASKKSVAYAFTYIPS</sequence>
<dbReference type="AlphaFoldDB" id="A0A3S3MWC9"/>
<comment type="caution">
    <text evidence="1">The sequence shown here is derived from an EMBL/GenBank/DDBJ whole genome shotgun (WGS) entry which is preliminary data.</text>
</comment>
<accession>A0A3S3MWC9</accession>